<evidence type="ECO:0008006" key="3">
    <source>
        <dbReference type="Google" id="ProtNLM"/>
    </source>
</evidence>
<organism evidence="1 2">
    <name type="scientific">Gibberella moniliformis (strain M3125 / FGSC 7600)</name>
    <name type="common">Maize ear and stalk rot fungus</name>
    <name type="synonym">Fusarium verticillioides</name>
    <dbReference type="NCBI Taxonomy" id="334819"/>
    <lineage>
        <taxon>Eukaryota</taxon>
        <taxon>Fungi</taxon>
        <taxon>Dikarya</taxon>
        <taxon>Ascomycota</taxon>
        <taxon>Pezizomycotina</taxon>
        <taxon>Sordariomycetes</taxon>
        <taxon>Hypocreomycetidae</taxon>
        <taxon>Hypocreales</taxon>
        <taxon>Nectriaceae</taxon>
        <taxon>Fusarium</taxon>
        <taxon>Fusarium fujikuroi species complex</taxon>
    </lineage>
</organism>
<dbReference type="AlphaFoldDB" id="W7NFX4"/>
<protein>
    <recommendedName>
        <fullName evidence="3">Heterokaryon incompatibility domain-containing protein</fullName>
    </recommendedName>
</protein>
<dbReference type="EMBL" id="DS022263">
    <property type="protein sequence ID" value="EWG55177.1"/>
    <property type="molecule type" value="Genomic_DNA"/>
</dbReference>
<keyword evidence="2" id="KW-1185">Reference proteome</keyword>
<name>W7NFX4_GIBM7</name>
<dbReference type="PANTHER" id="PTHR33112:SF16">
    <property type="entry name" value="HETEROKARYON INCOMPATIBILITY DOMAIN-CONTAINING PROTEIN"/>
    <property type="match status" value="1"/>
</dbReference>
<dbReference type="KEGG" id="fvr:FVEG_17467"/>
<dbReference type="VEuPathDB" id="FungiDB:FVEG_17467"/>
<gene>
    <name evidence="1" type="ORF">FVEG_17467</name>
</gene>
<sequence length="268" mass="29903">MGNSNSSPQFVDATVVDIVHPSLQLCSSCSSFPWPSGLDTDSFLVEFLNLNKTFSSVQASAEEGCVLCRFIWSLMINDFIVTKELLESEEFAEGSIELHITKIEGVFTFDPQVRHNGRVIFGSTGTRFEHVECSELEAMGKLKTRHIKDFTEENIQHQLADLIEHQIRPWMESCCARFTDHENCGPEHNASGLPTRLVDVGKGNDSPIKLVDVKSSNHIQGFAYLILSYCWGSGNESSKTTENNLNARLRGFSVSELPKTIRDAILLT</sequence>
<dbReference type="PANTHER" id="PTHR33112">
    <property type="entry name" value="DOMAIN PROTEIN, PUTATIVE-RELATED"/>
    <property type="match status" value="1"/>
</dbReference>
<proteinExistence type="predicted"/>
<dbReference type="GeneID" id="30074343"/>
<dbReference type="EMBL" id="CM000583">
    <property type="protein sequence ID" value="EWG55177.1"/>
    <property type="molecule type" value="Genomic_DNA"/>
</dbReference>
<reference evidence="1 2" key="1">
    <citation type="journal article" date="2010" name="Nature">
        <title>Comparative genomics reveals mobile pathogenicity chromosomes in Fusarium.</title>
        <authorList>
            <person name="Ma L.J."/>
            <person name="van der Does H.C."/>
            <person name="Borkovich K.A."/>
            <person name="Coleman J.J."/>
            <person name="Daboussi M.J."/>
            <person name="Di Pietro A."/>
            <person name="Dufresne M."/>
            <person name="Freitag M."/>
            <person name="Grabherr M."/>
            <person name="Henrissat B."/>
            <person name="Houterman P.M."/>
            <person name="Kang S."/>
            <person name="Shim W.B."/>
            <person name="Woloshuk C."/>
            <person name="Xie X."/>
            <person name="Xu J.R."/>
            <person name="Antoniw J."/>
            <person name="Baker S.E."/>
            <person name="Bluhm B.H."/>
            <person name="Breakspear A."/>
            <person name="Brown D.W."/>
            <person name="Butchko R.A."/>
            <person name="Chapman S."/>
            <person name="Coulson R."/>
            <person name="Coutinho P.M."/>
            <person name="Danchin E.G."/>
            <person name="Diener A."/>
            <person name="Gale L.R."/>
            <person name="Gardiner D.M."/>
            <person name="Goff S."/>
            <person name="Hammond-Kosack K.E."/>
            <person name="Hilburn K."/>
            <person name="Hua-Van A."/>
            <person name="Jonkers W."/>
            <person name="Kazan K."/>
            <person name="Kodira C.D."/>
            <person name="Koehrsen M."/>
            <person name="Kumar L."/>
            <person name="Lee Y.H."/>
            <person name="Li L."/>
            <person name="Manners J.M."/>
            <person name="Miranda-Saavedra D."/>
            <person name="Mukherjee M."/>
            <person name="Park G."/>
            <person name="Park J."/>
            <person name="Park S.Y."/>
            <person name="Proctor R.H."/>
            <person name="Regev A."/>
            <person name="Ruiz-Roldan M.C."/>
            <person name="Sain D."/>
            <person name="Sakthikumar S."/>
            <person name="Sykes S."/>
            <person name="Schwartz D.C."/>
            <person name="Turgeon B.G."/>
            <person name="Wapinski I."/>
            <person name="Yoder O."/>
            <person name="Young S."/>
            <person name="Zeng Q."/>
            <person name="Zhou S."/>
            <person name="Galagan J."/>
            <person name="Cuomo C.A."/>
            <person name="Kistler H.C."/>
            <person name="Rep M."/>
        </authorList>
    </citation>
    <scope>NUCLEOTIDE SEQUENCE [LARGE SCALE GENOMIC DNA]</scope>
    <source>
        <strain evidence="2">M3125 / FGSC 7600</strain>
    </source>
</reference>
<evidence type="ECO:0000313" key="2">
    <source>
        <dbReference type="Proteomes" id="UP000009096"/>
    </source>
</evidence>
<dbReference type="STRING" id="334819.W7NFX4"/>
<accession>W7NFX4</accession>
<evidence type="ECO:0000313" key="1">
    <source>
        <dbReference type="EMBL" id="EWG55177.1"/>
    </source>
</evidence>
<dbReference type="RefSeq" id="XP_018761368.1">
    <property type="nucleotide sequence ID" value="XM_018906721.1"/>
</dbReference>
<dbReference type="Proteomes" id="UP000009096">
    <property type="component" value="Chromosome 6"/>
</dbReference>